<gene>
    <name evidence="3" type="ORF">K8089_01055</name>
</gene>
<evidence type="ECO:0000259" key="2">
    <source>
        <dbReference type="Pfam" id="PF07484"/>
    </source>
</evidence>
<keyword evidence="4" id="KW-1185">Reference proteome</keyword>
<dbReference type="AlphaFoldDB" id="A0A9X1U8M3"/>
<dbReference type="RefSeq" id="WP_237601407.1">
    <property type="nucleotide sequence ID" value="NZ_JAIRBA010000001.1"/>
</dbReference>
<dbReference type="InterPro" id="IPR037053">
    <property type="entry name" value="Phage_tail_collar_dom_sf"/>
</dbReference>
<comment type="caution">
    <text evidence="3">The sequence shown here is derived from an EMBL/GenBank/DDBJ whole genome shotgun (WGS) entry which is preliminary data.</text>
</comment>
<proteinExistence type="predicted"/>
<organism evidence="3 4">
    <name type="scientific">Aequorivita vitellina</name>
    <dbReference type="NCBI Taxonomy" id="2874475"/>
    <lineage>
        <taxon>Bacteria</taxon>
        <taxon>Pseudomonadati</taxon>
        <taxon>Bacteroidota</taxon>
        <taxon>Flavobacteriia</taxon>
        <taxon>Flavobacteriales</taxon>
        <taxon>Flavobacteriaceae</taxon>
        <taxon>Aequorivita</taxon>
    </lineage>
</organism>
<reference evidence="3" key="1">
    <citation type="submission" date="2021-09" db="EMBL/GenBank/DDBJ databases">
        <title>Genome of Aequorivita sp. strain F47161.</title>
        <authorList>
            <person name="Wang Y."/>
        </authorList>
    </citation>
    <scope>NUCLEOTIDE SEQUENCE</scope>
    <source>
        <strain evidence="3">F47161</strain>
    </source>
</reference>
<dbReference type="SUPFAM" id="SSF88874">
    <property type="entry name" value="Receptor-binding domain of short tail fibre protein gp12"/>
    <property type="match status" value="1"/>
</dbReference>
<evidence type="ECO:0000256" key="1">
    <source>
        <dbReference type="SAM" id="MobiDB-lite"/>
    </source>
</evidence>
<dbReference type="Gene3D" id="3.90.1340.10">
    <property type="entry name" value="Phage tail collar domain"/>
    <property type="match status" value="1"/>
</dbReference>
<dbReference type="Proteomes" id="UP001139461">
    <property type="component" value="Unassembled WGS sequence"/>
</dbReference>
<dbReference type="EMBL" id="JAIRBA010000001">
    <property type="protein sequence ID" value="MCG2417591.1"/>
    <property type="molecule type" value="Genomic_DNA"/>
</dbReference>
<protein>
    <submittedName>
        <fullName evidence="3">Tail fiber protein</fullName>
    </submittedName>
</protein>
<sequence>MEPFLGQIQAFGFNFAPRGWAFCNGQLLSIAQNTALFSLLGTIYGGDGRTTFALPDLRGRSGIQFGQGPGLSDIRIGEKGGVENHTLTTVQLPSHSHTVAPGGKEEGDSDDPTGAYVAGDGTTAFGSSSDITMGASQSGNTGGNQSFGIRDPFLGINYCIALVGIYPSRN</sequence>
<evidence type="ECO:0000313" key="4">
    <source>
        <dbReference type="Proteomes" id="UP001139461"/>
    </source>
</evidence>
<dbReference type="InterPro" id="IPR011083">
    <property type="entry name" value="Phage_tail_collar_dom"/>
</dbReference>
<accession>A0A9X1U8M3</accession>
<feature type="region of interest" description="Disordered" evidence="1">
    <location>
        <begin position="94"/>
        <end position="119"/>
    </location>
</feature>
<evidence type="ECO:0000313" key="3">
    <source>
        <dbReference type="EMBL" id="MCG2417591.1"/>
    </source>
</evidence>
<dbReference type="Pfam" id="PF07484">
    <property type="entry name" value="Collar"/>
    <property type="match status" value="1"/>
</dbReference>
<name>A0A9X1U8M3_9FLAO</name>
<feature type="domain" description="Phage tail collar" evidence="2">
    <location>
        <begin position="6"/>
        <end position="60"/>
    </location>
</feature>